<evidence type="ECO:0000256" key="1">
    <source>
        <dbReference type="SAM" id="SignalP"/>
    </source>
</evidence>
<organism evidence="2 3">
    <name type="scientific">Allobranchiibius huperziae</name>
    <dbReference type="NCBI Taxonomy" id="1874116"/>
    <lineage>
        <taxon>Bacteria</taxon>
        <taxon>Bacillati</taxon>
        <taxon>Actinomycetota</taxon>
        <taxon>Actinomycetes</taxon>
        <taxon>Micrococcales</taxon>
        <taxon>Dermacoccaceae</taxon>
        <taxon>Allobranchiibius</taxon>
    </lineage>
</organism>
<dbReference type="EMBL" id="JACCFW010000001">
    <property type="protein sequence ID" value="NYJ73835.1"/>
    <property type="molecule type" value="Genomic_DNA"/>
</dbReference>
<evidence type="ECO:0000313" key="2">
    <source>
        <dbReference type="EMBL" id="NYJ73835.1"/>
    </source>
</evidence>
<dbReference type="InterPro" id="IPR016123">
    <property type="entry name" value="Mog1/PsbP_a/b/a-sand"/>
</dbReference>
<keyword evidence="3" id="KW-1185">Reference proteome</keyword>
<dbReference type="Gene3D" id="3.40.1000.10">
    <property type="entry name" value="Mog1/PsbP, alpha/beta/alpha sandwich"/>
    <property type="match status" value="1"/>
</dbReference>
<dbReference type="PROSITE" id="PS51257">
    <property type="entry name" value="PROKAR_LIPOPROTEIN"/>
    <property type="match status" value="1"/>
</dbReference>
<dbReference type="Pfam" id="PF08786">
    <property type="entry name" value="DcrB"/>
    <property type="match status" value="1"/>
</dbReference>
<evidence type="ECO:0000313" key="3">
    <source>
        <dbReference type="Proteomes" id="UP000571817"/>
    </source>
</evidence>
<dbReference type="SUPFAM" id="SSF55724">
    <property type="entry name" value="Mog1p/PsbP-like"/>
    <property type="match status" value="1"/>
</dbReference>
<sequence length="203" mass="20449">MPTARARLAPLLILLATCSVAACGSSGSTTPQTPSYPTSSVPLGGTTASSSTSAYAGSTVSADKSFSVVLPIGWKPVKSSASGVVIFVQAPTATHGVHTNFSVLRQQAPPGVALADVVAQSQASLQQGGYAVTAASPTTVGGIKGQGLTATRTVQDKQVSERQYFVQHGSAIYITTMTSSAPDAAAATAAQTGIFGSWAWSRS</sequence>
<feature type="chain" id="PRO_5032655090" description="DUF1795 domain-containing protein" evidence="1">
    <location>
        <begin position="22"/>
        <end position="203"/>
    </location>
</feature>
<accession>A0A853DI09</accession>
<feature type="signal peptide" evidence="1">
    <location>
        <begin position="1"/>
        <end position="21"/>
    </location>
</feature>
<dbReference type="RefSeq" id="WP_179479321.1">
    <property type="nucleotide sequence ID" value="NZ_JACCFW010000001.1"/>
</dbReference>
<proteinExistence type="predicted"/>
<reference evidence="2 3" key="1">
    <citation type="submission" date="2020-07" db="EMBL/GenBank/DDBJ databases">
        <title>Sequencing the genomes of 1000 actinobacteria strains.</title>
        <authorList>
            <person name="Klenk H.-P."/>
        </authorList>
    </citation>
    <scope>NUCLEOTIDE SEQUENCE [LARGE SCALE GENOMIC DNA]</scope>
    <source>
        <strain evidence="2 3">DSM 29531</strain>
    </source>
</reference>
<dbReference type="InterPro" id="IPR014894">
    <property type="entry name" value="DcrB/EagT6"/>
</dbReference>
<protein>
    <recommendedName>
        <fullName evidence="4">DUF1795 domain-containing protein</fullName>
    </recommendedName>
</protein>
<name>A0A853DI09_9MICO</name>
<dbReference type="AlphaFoldDB" id="A0A853DI09"/>
<dbReference type="Proteomes" id="UP000571817">
    <property type="component" value="Unassembled WGS sequence"/>
</dbReference>
<comment type="caution">
    <text evidence="2">The sequence shown here is derived from an EMBL/GenBank/DDBJ whole genome shotgun (WGS) entry which is preliminary data.</text>
</comment>
<keyword evidence="1" id="KW-0732">Signal</keyword>
<gene>
    <name evidence="2" type="ORF">HNR15_000798</name>
</gene>
<evidence type="ECO:0008006" key="4">
    <source>
        <dbReference type="Google" id="ProtNLM"/>
    </source>
</evidence>